<sequence length="86" mass="9845">MKLISLFVANSRCLDVKNIPHSSELTFSHMSAVERRQGEYYPAVGLVKRRDIFSRMKENLEVCLGSISEELRNFTNLLKMSSHVSV</sequence>
<accession>A0A0K2UZ61</accession>
<dbReference type="EMBL" id="HACA01025979">
    <property type="protein sequence ID" value="CDW43340.1"/>
    <property type="molecule type" value="Transcribed_RNA"/>
</dbReference>
<proteinExistence type="predicted"/>
<dbReference type="AlphaFoldDB" id="A0A0K2UZ61"/>
<name>A0A0K2UZ61_LEPSM</name>
<organism evidence="1">
    <name type="scientific">Lepeophtheirus salmonis</name>
    <name type="common">Salmon louse</name>
    <name type="synonym">Caligus salmonis</name>
    <dbReference type="NCBI Taxonomy" id="72036"/>
    <lineage>
        <taxon>Eukaryota</taxon>
        <taxon>Metazoa</taxon>
        <taxon>Ecdysozoa</taxon>
        <taxon>Arthropoda</taxon>
        <taxon>Crustacea</taxon>
        <taxon>Multicrustacea</taxon>
        <taxon>Hexanauplia</taxon>
        <taxon>Copepoda</taxon>
        <taxon>Siphonostomatoida</taxon>
        <taxon>Caligidae</taxon>
        <taxon>Lepeophtheirus</taxon>
    </lineage>
</organism>
<evidence type="ECO:0000313" key="1">
    <source>
        <dbReference type="EMBL" id="CDW43340.1"/>
    </source>
</evidence>
<protein>
    <submittedName>
        <fullName evidence="1">Uncharacterized protein</fullName>
    </submittedName>
</protein>
<reference evidence="1" key="1">
    <citation type="submission" date="2014-05" db="EMBL/GenBank/DDBJ databases">
        <authorList>
            <person name="Chronopoulou M."/>
        </authorList>
    </citation>
    <scope>NUCLEOTIDE SEQUENCE</scope>
    <source>
        <tissue evidence="1">Whole organism</tissue>
    </source>
</reference>